<dbReference type="InterPro" id="IPR000754">
    <property type="entry name" value="Ribosomal_uS9"/>
</dbReference>
<comment type="similarity">
    <text evidence="1 6">Belongs to the universal ribosomal protein uS9 family.</text>
</comment>
<dbReference type="SUPFAM" id="SSF54211">
    <property type="entry name" value="Ribosomal protein S5 domain 2-like"/>
    <property type="match status" value="1"/>
</dbReference>
<dbReference type="GeneID" id="8439414"/>
<evidence type="ECO:0000313" key="9">
    <source>
        <dbReference type="Proteomes" id="UP000002058"/>
    </source>
</evidence>
<dbReference type="GO" id="GO:0006412">
    <property type="term" value="P:translation"/>
    <property type="evidence" value="ECO:0007669"/>
    <property type="project" value="InterPro"/>
</dbReference>
<evidence type="ECO:0000256" key="2">
    <source>
        <dbReference type="ARBA" id="ARBA00022980"/>
    </source>
</evidence>
<feature type="compositionally biased region" description="Basic residues" evidence="7">
    <location>
        <begin position="314"/>
        <end position="328"/>
    </location>
</feature>
<dbReference type="FunCoup" id="C4JP08">
    <property type="interactions" value="139"/>
</dbReference>
<dbReference type="VEuPathDB" id="FungiDB:UREG_03067"/>
<dbReference type="KEGG" id="ure:UREG_03067"/>
<dbReference type="HOGENOM" id="CLU_036531_2_1_1"/>
<dbReference type="AlphaFoldDB" id="C4JP08"/>
<evidence type="ECO:0000256" key="1">
    <source>
        <dbReference type="ARBA" id="ARBA00005251"/>
    </source>
</evidence>
<evidence type="ECO:0000256" key="6">
    <source>
        <dbReference type="RuleBase" id="RU003815"/>
    </source>
</evidence>
<accession>C4JP08</accession>
<dbReference type="OrthoDB" id="10254627at2759"/>
<dbReference type="eggNOG" id="KOG1697">
    <property type="taxonomic scope" value="Eukaryota"/>
</dbReference>
<dbReference type="GO" id="GO:0005763">
    <property type="term" value="C:mitochondrial small ribosomal subunit"/>
    <property type="evidence" value="ECO:0007669"/>
    <property type="project" value="TreeGrafter"/>
</dbReference>
<evidence type="ECO:0000256" key="7">
    <source>
        <dbReference type="SAM" id="MobiDB-lite"/>
    </source>
</evidence>
<dbReference type="InterPro" id="IPR020574">
    <property type="entry name" value="Ribosomal_uS9_CS"/>
</dbReference>
<dbReference type="OMA" id="RESAMWA"/>
<dbReference type="EMBL" id="CH476616">
    <property type="protein sequence ID" value="EEP78222.1"/>
    <property type="molecule type" value="Genomic_DNA"/>
</dbReference>
<reference evidence="9" key="1">
    <citation type="journal article" date="2009" name="Genome Res.">
        <title>Comparative genomic analyses of the human fungal pathogens Coccidioides and their relatives.</title>
        <authorList>
            <person name="Sharpton T.J."/>
            <person name="Stajich J.E."/>
            <person name="Rounsley S.D."/>
            <person name="Gardner M.J."/>
            <person name="Wortman J.R."/>
            <person name="Jordar V.S."/>
            <person name="Maiti R."/>
            <person name="Kodira C.D."/>
            <person name="Neafsey D.E."/>
            <person name="Zeng Q."/>
            <person name="Hung C.-Y."/>
            <person name="McMahan C."/>
            <person name="Muszewska A."/>
            <person name="Grynberg M."/>
            <person name="Mandel M.A."/>
            <person name="Kellner E.M."/>
            <person name="Barker B.M."/>
            <person name="Galgiani J.N."/>
            <person name="Orbach M.J."/>
            <person name="Kirkland T.N."/>
            <person name="Cole G.T."/>
            <person name="Henn M.R."/>
            <person name="Birren B.W."/>
            <person name="Taylor J.W."/>
        </authorList>
    </citation>
    <scope>NUCLEOTIDE SEQUENCE [LARGE SCALE GENOMIC DNA]</scope>
    <source>
        <strain evidence="9">UAMH 1704</strain>
    </source>
</reference>
<dbReference type="PANTHER" id="PTHR21569">
    <property type="entry name" value="RIBOSOMAL PROTEIN S9"/>
    <property type="match status" value="1"/>
</dbReference>
<dbReference type="Pfam" id="PF00380">
    <property type="entry name" value="Ribosomal_S9"/>
    <property type="match status" value="1"/>
</dbReference>
<evidence type="ECO:0000256" key="3">
    <source>
        <dbReference type="ARBA" id="ARBA00023274"/>
    </source>
</evidence>
<protein>
    <recommendedName>
        <fullName evidence="4">Small ribosomal subunit protein uS9m</fullName>
    </recommendedName>
    <alternativeName>
        <fullName evidence="5">37S ribosomal protein S9, mitochondrial</fullName>
    </alternativeName>
</protein>
<dbReference type="Gene3D" id="3.30.230.10">
    <property type="match status" value="1"/>
</dbReference>
<organism evidence="8 9">
    <name type="scientific">Uncinocarpus reesii (strain UAMH 1704)</name>
    <dbReference type="NCBI Taxonomy" id="336963"/>
    <lineage>
        <taxon>Eukaryota</taxon>
        <taxon>Fungi</taxon>
        <taxon>Dikarya</taxon>
        <taxon>Ascomycota</taxon>
        <taxon>Pezizomycotina</taxon>
        <taxon>Eurotiomycetes</taxon>
        <taxon>Eurotiomycetidae</taxon>
        <taxon>Onygenales</taxon>
        <taxon>Onygenaceae</taxon>
        <taxon>Uncinocarpus</taxon>
    </lineage>
</organism>
<name>C4JP08_UNCRE</name>
<evidence type="ECO:0000256" key="5">
    <source>
        <dbReference type="ARBA" id="ARBA00042623"/>
    </source>
</evidence>
<proteinExistence type="inferred from homology"/>
<keyword evidence="2 6" id="KW-0689">Ribosomal protein</keyword>
<dbReference type="InterPro" id="IPR020568">
    <property type="entry name" value="Ribosomal_Su5_D2-typ_SF"/>
</dbReference>
<dbReference type="GO" id="GO:0003735">
    <property type="term" value="F:structural constituent of ribosome"/>
    <property type="evidence" value="ECO:0007669"/>
    <property type="project" value="InterPro"/>
</dbReference>
<dbReference type="Proteomes" id="UP000002058">
    <property type="component" value="Unassembled WGS sequence"/>
</dbReference>
<sequence length="328" mass="37112">MSWQWSEHAFRALRPSQCFSQLGLRALRHQQSSKSSRLPVHTPFRICQRRLMSTPSSEAPTEEPVHTPNNSFKAAPPINFNESNGIPARIVPASPGYFTSMPKFTDDLLLMERLWNKYSSLATIPEADVRRAAWLRLSQYNDLFQERIGNSRYEELVKIMQNLSRISAAMMPEEVKIALVPFIRPGEIVQQKTIPPTVDHLGRARGVAKRKTSTAVVWLVEGDGQIRINGKEITHAFSRIHDRESAMWALRSTNRMDKYNVWAVAKGGGVTGQAEAITRALAKALLVHEPALKPMLRKAGVVTADPRQVERKKPGLRKARKRPAWVKR</sequence>
<dbReference type="InParanoid" id="C4JP08"/>
<dbReference type="STRING" id="336963.C4JP08"/>
<keyword evidence="9" id="KW-1185">Reference proteome</keyword>
<dbReference type="InterPro" id="IPR014721">
    <property type="entry name" value="Ribsml_uS5_D2-typ_fold_subgr"/>
</dbReference>
<gene>
    <name evidence="8" type="ORF">UREG_03067</name>
</gene>
<feature type="region of interest" description="Disordered" evidence="7">
    <location>
        <begin position="305"/>
        <end position="328"/>
    </location>
</feature>
<evidence type="ECO:0000256" key="4">
    <source>
        <dbReference type="ARBA" id="ARBA00039318"/>
    </source>
</evidence>
<dbReference type="RefSeq" id="XP_002543551.1">
    <property type="nucleotide sequence ID" value="XM_002543505.1"/>
</dbReference>
<dbReference type="FunFam" id="3.30.230.10:FF:000001">
    <property type="entry name" value="30S ribosomal protein S9"/>
    <property type="match status" value="1"/>
</dbReference>
<evidence type="ECO:0000313" key="8">
    <source>
        <dbReference type="EMBL" id="EEP78222.1"/>
    </source>
</evidence>
<dbReference type="GO" id="GO:0003723">
    <property type="term" value="F:RNA binding"/>
    <property type="evidence" value="ECO:0007669"/>
    <property type="project" value="TreeGrafter"/>
</dbReference>
<dbReference type="NCBIfam" id="NF001099">
    <property type="entry name" value="PRK00132.1"/>
    <property type="match status" value="1"/>
</dbReference>
<keyword evidence="3 6" id="KW-0687">Ribonucleoprotein</keyword>
<dbReference type="PROSITE" id="PS00360">
    <property type="entry name" value="RIBOSOMAL_S9"/>
    <property type="match status" value="1"/>
</dbReference>
<dbReference type="PANTHER" id="PTHR21569:SF1">
    <property type="entry name" value="SMALL RIBOSOMAL SUBUNIT PROTEIN US9M"/>
    <property type="match status" value="1"/>
</dbReference>
<dbReference type="InterPro" id="IPR023035">
    <property type="entry name" value="Ribosomal_uS9_bac/plastid"/>
</dbReference>